<dbReference type="InterPro" id="IPR007627">
    <property type="entry name" value="RNA_pol_sigma70_r2"/>
</dbReference>
<feature type="domain" description="RNA polymerase sigma-70 region 2" evidence="6">
    <location>
        <begin position="13"/>
        <end position="79"/>
    </location>
</feature>
<dbReference type="GO" id="GO:0003677">
    <property type="term" value="F:DNA binding"/>
    <property type="evidence" value="ECO:0007669"/>
    <property type="project" value="UniProtKB-KW"/>
</dbReference>
<evidence type="ECO:0000256" key="2">
    <source>
        <dbReference type="ARBA" id="ARBA00023015"/>
    </source>
</evidence>
<evidence type="ECO:0000259" key="7">
    <source>
        <dbReference type="Pfam" id="PF08281"/>
    </source>
</evidence>
<name>A0A0F9M1L8_9ZZZZ</name>
<evidence type="ECO:0000313" key="8">
    <source>
        <dbReference type="EMBL" id="KKM63162.1"/>
    </source>
</evidence>
<keyword evidence="5" id="KW-0804">Transcription</keyword>
<dbReference type="InterPro" id="IPR014284">
    <property type="entry name" value="RNA_pol_sigma-70_dom"/>
</dbReference>
<dbReference type="InterPro" id="IPR013249">
    <property type="entry name" value="RNA_pol_sigma70_r4_t2"/>
</dbReference>
<organism evidence="8">
    <name type="scientific">marine sediment metagenome</name>
    <dbReference type="NCBI Taxonomy" id="412755"/>
    <lineage>
        <taxon>unclassified sequences</taxon>
        <taxon>metagenomes</taxon>
        <taxon>ecological metagenomes</taxon>
    </lineage>
</organism>
<proteinExistence type="inferred from homology"/>
<keyword evidence="4" id="KW-0238">DNA-binding</keyword>
<gene>
    <name evidence="8" type="ORF">LCGC14_1514300</name>
</gene>
<comment type="caution">
    <text evidence="8">The sequence shown here is derived from an EMBL/GenBank/DDBJ whole genome shotgun (WGS) entry which is preliminary data.</text>
</comment>
<dbReference type="GO" id="GO:0016987">
    <property type="term" value="F:sigma factor activity"/>
    <property type="evidence" value="ECO:0007669"/>
    <property type="project" value="UniProtKB-KW"/>
</dbReference>
<evidence type="ECO:0000256" key="3">
    <source>
        <dbReference type="ARBA" id="ARBA00023082"/>
    </source>
</evidence>
<dbReference type="GO" id="GO:0006352">
    <property type="term" value="P:DNA-templated transcription initiation"/>
    <property type="evidence" value="ECO:0007669"/>
    <property type="project" value="InterPro"/>
</dbReference>
<evidence type="ECO:0000256" key="1">
    <source>
        <dbReference type="ARBA" id="ARBA00010641"/>
    </source>
</evidence>
<dbReference type="PANTHER" id="PTHR43133">
    <property type="entry name" value="RNA POLYMERASE ECF-TYPE SIGMA FACTO"/>
    <property type="match status" value="1"/>
</dbReference>
<dbReference type="InterPro" id="IPR039425">
    <property type="entry name" value="RNA_pol_sigma-70-like"/>
</dbReference>
<dbReference type="InterPro" id="IPR000838">
    <property type="entry name" value="RNA_pol_sigma70_ECF_CS"/>
</dbReference>
<keyword evidence="2" id="KW-0805">Transcription regulation</keyword>
<dbReference type="InterPro" id="IPR013325">
    <property type="entry name" value="RNA_pol_sigma_r2"/>
</dbReference>
<dbReference type="SUPFAM" id="SSF88946">
    <property type="entry name" value="Sigma2 domain of RNA polymerase sigma factors"/>
    <property type="match status" value="1"/>
</dbReference>
<sequence length="194" mass="22836">MGITDNFDPETWVDRYGDYLYGYALSRIQDSPIAEDLVQETFLSALQSWKQFEGRSSLKTWLTGILKHKIMDHFRKKNREGSADRSLSIENLDEFFDEKGQWKQAPAKWKANPHNLYEQHEFMKVLQNCLSELPGRLSIIFTLREMMDESTQKICQTLDISATNCGVMLYRARMYLRRCLEINWISGKTFEDSR</sequence>
<dbReference type="PANTHER" id="PTHR43133:SF8">
    <property type="entry name" value="RNA POLYMERASE SIGMA FACTOR HI_1459-RELATED"/>
    <property type="match status" value="1"/>
</dbReference>
<dbReference type="Gene3D" id="1.10.1740.10">
    <property type="match status" value="1"/>
</dbReference>
<dbReference type="EMBL" id="LAZR01011150">
    <property type="protein sequence ID" value="KKM63162.1"/>
    <property type="molecule type" value="Genomic_DNA"/>
</dbReference>
<dbReference type="AlphaFoldDB" id="A0A0F9M1L8"/>
<accession>A0A0F9M1L8</accession>
<evidence type="ECO:0000256" key="5">
    <source>
        <dbReference type="ARBA" id="ARBA00023163"/>
    </source>
</evidence>
<dbReference type="NCBIfam" id="TIGR02943">
    <property type="entry name" value="Sig70_famx1"/>
    <property type="match status" value="1"/>
</dbReference>
<dbReference type="Pfam" id="PF08281">
    <property type="entry name" value="Sigma70_r4_2"/>
    <property type="match status" value="1"/>
</dbReference>
<dbReference type="InterPro" id="IPR014289">
    <property type="entry name" value="RNA_pol_sigma-24-rel"/>
</dbReference>
<evidence type="ECO:0000256" key="4">
    <source>
        <dbReference type="ARBA" id="ARBA00023125"/>
    </source>
</evidence>
<dbReference type="Gene3D" id="1.10.10.10">
    <property type="entry name" value="Winged helix-like DNA-binding domain superfamily/Winged helix DNA-binding domain"/>
    <property type="match status" value="1"/>
</dbReference>
<evidence type="ECO:0008006" key="9">
    <source>
        <dbReference type="Google" id="ProtNLM"/>
    </source>
</evidence>
<dbReference type="PROSITE" id="PS01063">
    <property type="entry name" value="SIGMA70_ECF"/>
    <property type="match status" value="1"/>
</dbReference>
<dbReference type="InterPro" id="IPR013324">
    <property type="entry name" value="RNA_pol_sigma_r3/r4-like"/>
</dbReference>
<reference evidence="8" key="1">
    <citation type="journal article" date="2015" name="Nature">
        <title>Complex archaea that bridge the gap between prokaryotes and eukaryotes.</title>
        <authorList>
            <person name="Spang A."/>
            <person name="Saw J.H."/>
            <person name="Jorgensen S.L."/>
            <person name="Zaremba-Niedzwiedzka K."/>
            <person name="Martijn J."/>
            <person name="Lind A.E."/>
            <person name="van Eijk R."/>
            <person name="Schleper C."/>
            <person name="Guy L."/>
            <person name="Ettema T.J."/>
        </authorList>
    </citation>
    <scope>NUCLEOTIDE SEQUENCE</scope>
</reference>
<dbReference type="NCBIfam" id="TIGR02937">
    <property type="entry name" value="sigma70-ECF"/>
    <property type="match status" value="1"/>
</dbReference>
<keyword evidence="3" id="KW-0731">Sigma factor</keyword>
<dbReference type="Pfam" id="PF04542">
    <property type="entry name" value="Sigma70_r2"/>
    <property type="match status" value="1"/>
</dbReference>
<dbReference type="SUPFAM" id="SSF88659">
    <property type="entry name" value="Sigma3 and sigma4 domains of RNA polymerase sigma factors"/>
    <property type="match status" value="1"/>
</dbReference>
<evidence type="ECO:0000259" key="6">
    <source>
        <dbReference type="Pfam" id="PF04542"/>
    </source>
</evidence>
<comment type="similarity">
    <text evidence="1">Belongs to the sigma-70 factor family. ECF subfamily.</text>
</comment>
<dbReference type="InterPro" id="IPR036388">
    <property type="entry name" value="WH-like_DNA-bd_sf"/>
</dbReference>
<protein>
    <recommendedName>
        <fullName evidence="9">RNA polymerase sigma-70 region 2 domain-containing protein</fullName>
    </recommendedName>
</protein>
<feature type="domain" description="RNA polymerase sigma factor 70 region 4 type 2" evidence="7">
    <location>
        <begin position="126"/>
        <end position="174"/>
    </location>
</feature>